<sequence>MKPPCSDDLIAYLNEYIWERVKDEDICITDDSFKKMDDKIQKILRKELGNPNKVLFLLKYSEEPVVADCMVTILRKLVKRPSKKRNIFSRDEAPIYQRRRVWVFSLVSTAPNGSGERARLDPSVGSALELLVHPRRLDEFSPTVQEDYQFVC</sequence>
<dbReference type="EMBL" id="RHFK02000001">
    <property type="protein sequence ID" value="TWW82143.1"/>
    <property type="molecule type" value="Genomic_DNA"/>
</dbReference>
<dbReference type="AlphaFoldDB" id="A0A5C6PRK2"/>
<dbReference type="Proteomes" id="UP000324091">
    <property type="component" value="Chromosome 1"/>
</dbReference>
<reference evidence="1 2" key="1">
    <citation type="submission" date="2019-04" db="EMBL/GenBank/DDBJ databases">
        <title>Chromosome genome assembly for Takifugu flavidus.</title>
        <authorList>
            <person name="Xiao S."/>
        </authorList>
    </citation>
    <scope>NUCLEOTIDE SEQUENCE [LARGE SCALE GENOMIC DNA]</scope>
    <source>
        <strain evidence="1">HTHZ2018</strain>
        <tissue evidence="1">Muscle</tissue>
    </source>
</reference>
<evidence type="ECO:0000313" key="1">
    <source>
        <dbReference type="EMBL" id="TWW82143.1"/>
    </source>
</evidence>
<name>A0A5C6PRK2_9TELE</name>
<evidence type="ECO:0000313" key="2">
    <source>
        <dbReference type="Proteomes" id="UP000324091"/>
    </source>
</evidence>
<comment type="caution">
    <text evidence="1">The sequence shown here is derived from an EMBL/GenBank/DDBJ whole genome shotgun (WGS) entry which is preliminary data.</text>
</comment>
<protein>
    <submittedName>
        <fullName evidence="1">Uncharacterized protein</fullName>
    </submittedName>
</protein>
<accession>A0A5C6PRK2</accession>
<organism evidence="1 2">
    <name type="scientific">Takifugu flavidus</name>
    <name type="common">sansaifugu</name>
    <dbReference type="NCBI Taxonomy" id="433684"/>
    <lineage>
        <taxon>Eukaryota</taxon>
        <taxon>Metazoa</taxon>
        <taxon>Chordata</taxon>
        <taxon>Craniata</taxon>
        <taxon>Vertebrata</taxon>
        <taxon>Euteleostomi</taxon>
        <taxon>Actinopterygii</taxon>
        <taxon>Neopterygii</taxon>
        <taxon>Teleostei</taxon>
        <taxon>Neoteleostei</taxon>
        <taxon>Acanthomorphata</taxon>
        <taxon>Eupercaria</taxon>
        <taxon>Tetraodontiformes</taxon>
        <taxon>Tetradontoidea</taxon>
        <taxon>Tetraodontidae</taxon>
        <taxon>Takifugu</taxon>
    </lineage>
</organism>
<keyword evidence="2" id="KW-1185">Reference proteome</keyword>
<proteinExistence type="predicted"/>
<gene>
    <name evidence="1" type="ORF">D4764_01G0019580</name>
</gene>